<name>A0A943EHC5_9FIRM</name>
<dbReference type="InterPro" id="IPR002933">
    <property type="entry name" value="Peptidase_M20"/>
</dbReference>
<keyword evidence="2" id="KW-0378">Hydrolase</keyword>
<keyword evidence="1" id="KW-0479">Metal-binding</keyword>
<dbReference type="InterPro" id="IPR050072">
    <property type="entry name" value="Peptidase_M20A"/>
</dbReference>
<dbReference type="Pfam" id="PF07687">
    <property type="entry name" value="M20_dimer"/>
    <property type="match status" value="1"/>
</dbReference>
<dbReference type="SUPFAM" id="SSF53187">
    <property type="entry name" value="Zn-dependent exopeptidases"/>
    <property type="match status" value="1"/>
</dbReference>
<dbReference type="GO" id="GO:0046872">
    <property type="term" value="F:metal ion binding"/>
    <property type="evidence" value="ECO:0007669"/>
    <property type="project" value="UniProtKB-KW"/>
</dbReference>
<comment type="caution">
    <text evidence="4">The sequence shown here is derived from an EMBL/GenBank/DDBJ whole genome shotgun (WGS) entry which is preliminary data.</text>
</comment>
<organism evidence="4 5">
    <name type="scientific">Acidaminococcus intestini</name>
    <dbReference type="NCBI Taxonomy" id="187327"/>
    <lineage>
        <taxon>Bacteria</taxon>
        <taxon>Bacillati</taxon>
        <taxon>Bacillota</taxon>
        <taxon>Negativicutes</taxon>
        <taxon>Acidaminococcales</taxon>
        <taxon>Acidaminococcaceae</taxon>
        <taxon>Acidaminococcus</taxon>
    </lineage>
</organism>
<sequence>MEDLKLRNKIDAYIDAHQADYVSLLFAIASLPSPTGNEAKKAAFILKTLQDMGAEAAHLDAVGNVVYPYQLDKSEEKPILYTAHMDTVFEGVDEIVPEIDGHIMKAPSIGDNSSNVAALLFLIRMFHELKLRVPAIFCFNVGEEGLGNLRGAHQLMKNWQEKIRAFIAVDGDSERFVNEAVGSHRYAVHVVTPGGHSFANFGEKNAIAAASAIIEEFYDLRVPHTPKTTYNVGTIQGGRTVNAIAADVEFTVDMRSVSMTELQKLDAAFMDILKRHEATDVTLETLLLGKRPCGDGPLQDEIYERIMRIRRREGKMTKWAASSTDANIALSRGLPAMAFGVGHEKGVHTLDEELDLASLAPGLKQLAAFILNI</sequence>
<evidence type="ECO:0000313" key="4">
    <source>
        <dbReference type="EMBL" id="MBS5520194.1"/>
    </source>
</evidence>
<dbReference type="Proteomes" id="UP000754226">
    <property type="component" value="Unassembled WGS sequence"/>
</dbReference>
<dbReference type="Pfam" id="PF01546">
    <property type="entry name" value="Peptidase_M20"/>
    <property type="match status" value="1"/>
</dbReference>
<dbReference type="InterPro" id="IPR011650">
    <property type="entry name" value="Peptidase_M20_dimer"/>
</dbReference>
<dbReference type="AlphaFoldDB" id="A0A943EHC5"/>
<dbReference type="Gene3D" id="3.40.630.10">
    <property type="entry name" value="Zn peptidases"/>
    <property type="match status" value="1"/>
</dbReference>
<dbReference type="InterPro" id="IPR036264">
    <property type="entry name" value="Bact_exopeptidase_dim_dom"/>
</dbReference>
<gene>
    <name evidence="4" type="ORF">KHX13_07710</name>
</gene>
<protein>
    <submittedName>
        <fullName evidence="4">M20/M25/M40 family metallo-hydrolase</fullName>
    </submittedName>
</protein>
<dbReference type="Gene3D" id="3.30.70.360">
    <property type="match status" value="1"/>
</dbReference>
<reference evidence="4" key="1">
    <citation type="submission" date="2021-02" db="EMBL/GenBank/DDBJ databases">
        <title>Infant gut strain persistence is associated with maternal origin, phylogeny, and functional potential including surface adhesion and iron acquisition.</title>
        <authorList>
            <person name="Lou Y.C."/>
        </authorList>
    </citation>
    <scope>NUCLEOTIDE SEQUENCE</scope>
    <source>
        <strain evidence="4">L3_106_000M1_dasL3_106_000M1_concoct_15</strain>
    </source>
</reference>
<accession>A0A943EHC5</accession>
<dbReference type="PANTHER" id="PTHR43808">
    <property type="entry name" value="ACETYLORNITHINE DEACETYLASE"/>
    <property type="match status" value="1"/>
</dbReference>
<evidence type="ECO:0000256" key="1">
    <source>
        <dbReference type="ARBA" id="ARBA00022723"/>
    </source>
</evidence>
<evidence type="ECO:0000256" key="2">
    <source>
        <dbReference type="ARBA" id="ARBA00022801"/>
    </source>
</evidence>
<dbReference type="PANTHER" id="PTHR43808:SF17">
    <property type="entry name" value="PEPTIDASE M20"/>
    <property type="match status" value="1"/>
</dbReference>
<feature type="domain" description="Peptidase M20 dimerisation" evidence="3">
    <location>
        <begin position="182"/>
        <end position="278"/>
    </location>
</feature>
<dbReference type="EMBL" id="JAGZCZ010000009">
    <property type="protein sequence ID" value="MBS5520194.1"/>
    <property type="molecule type" value="Genomic_DNA"/>
</dbReference>
<evidence type="ECO:0000259" key="3">
    <source>
        <dbReference type="Pfam" id="PF07687"/>
    </source>
</evidence>
<proteinExistence type="predicted"/>
<dbReference type="GO" id="GO:0016787">
    <property type="term" value="F:hydrolase activity"/>
    <property type="evidence" value="ECO:0007669"/>
    <property type="project" value="UniProtKB-KW"/>
</dbReference>
<evidence type="ECO:0000313" key="5">
    <source>
        <dbReference type="Proteomes" id="UP000754226"/>
    </source>
</evidence>
<dbReference type="SUPFAM" id="SSF55031">
    <property type="entry name" value="Bacterial exopeptidase dimerisation domain"/>
    <property type="match status" value="1"/>
</dbReference>